<dbReference type="GO" id="GO:0005737">
    <property type="term" value="C:cytoplasm"/>
    <property type="evidence" value="ECO:0007669"/>
    <property type="project" value="TreeGrafter"/>
</dbReference>
<evidence type="ECO:0000256" key="1">
    <source>
        <dbReference type="ARBA" id="ARBA00022737"/>
    </source>
</evidence>
<sequence>MTCPRRICKLQSTPPRGRRLRVTFPRPEPRVLENLGADPANIRTQASWMQVIHMVGESADSVGATVGSGSSSNKMPTLEEYGTNLTKLAEEVGGRDSRKQEVGFKNYGAPGNYGKSESSCGNKNETVEPSSYYSSSIYYSGQENYSPRTTTSSTRTTESHHAQQIERVTQILGRRTKNNPCLIGEPGVGKTTIAEGLAQRIANGDVPETIEGKKVITLDMGLLVAGTKYRGEFEERLKKLMEEIKQSDEIILFIDEVHTLIGVGAVEGAIDAANILKPALARGELQFGNLPYGFQANTWLVPPSVAESPSNFPALPTEDERWGGNGGGQGRNGEYELRQWPLNFAVLASLPCKTEEERVVRDRKAFLLHS</sequence>
<dbReference type="Proteomes" id="UP000464620">
    <property type="component" value="Chromosome B09"/>
</dbReference>
<keyword evidence="1" id="KW-0677">Repeat</keyword>
<dbReference type="SMART" id="SM00382">
    <property type="entry name" value="AAA"/>
    <property type="match status" value="1"/>
</dbReference>
<evidence type="ECO:0000256" key="2">
    <source>
        <dbReference type="ARBA" id="ARBA00022741"/>
    </source>
</evidence>
<dbReference type="InterPro" id="IPR003959">
    <property type="entry name" value="ATPase_AAA_core"/>
</dbReference>
<dbReference type="PROSITE" id="PS00870">
    <property type="entry name" value="CLPAB_1"/>
    <property type="match status" value="1"/>
</dbReference>
<evidence type="ECO:0000313" key="7">
    <source>
        <dbReference type="Proteomes" id="UP000464620"/>
    </source>
</evidence>
<dbReference type="GO" id="GO:0016887">
    <property type="term" value="F:ATP hydrolysis activity"/>
    <property type="evidence" value="ECO:0007669"/>
    <property type="project" value="InterPro"/>
</dbReference>
<dbReference type="PROSITE" id="PS51823">
    <property type="entry name" value="CLU"/>
    <property type="match status" value="1"/>
</dbReference>
<dbReference type="GO" id="GO:0005524">
    <property type="term" value="F:ATP binding"/>
    <property type="evidence" value="ECO:0007669"/>
    <property type="project" value="UniProtKB-KW"/>
</dbReference>
<dbReference type="GO" id="GO:0034605">
    <property type="term" value="P:cellular response to heat"/>
    <property type="evidence" value="ECO:0007669"/>
    <property type="project" value="TreeGrafter"/>
</dbReference>
<dbReference type="InterPro" id="IPR003593">
    <property type="entry name" value="AAA+_ATPase"/>
</dbReference>
<feature type="compositionally biased region" description="Polar residues" evidence="4">
    <location>
        <begin position="115"/>
        <end position="127"/>
    </location>
</feature>
<protein>
    <submittedName>
        <fullName evidence="6">Chaperone protein</fullName>
    </submittedName>
</protein>
<evidence type="ECO:0000259" key="5">
    <source>
        <dbReference type="PROSITE" id="PS51823"/>
    </source>
</evidence>
<dbReference type="Pfam" id="PF00004">
    <property type="entry name" value="AAA"/>
    <property type="match status" value="1"/>
</dbReference>
<keyword evidence="2" id="KW-0547">Nucleotide-binding</keyword>
<dbReference type="InterPro" id="IPR027417">
    <property type="entry name" value="P-loop_NTPase"/>
</dbReference>
<gene>
    <name evidence="6" type="ORF">DS421_19g657660</name>
</gene>
<reference evidence="6 7" key="1">
    <citation type="submission" date="2020-01" db="EMBL/GenBank/DDBJ databases">
        <title>Genome sequence of Arachis hypogaea, cultivar Shitouqi.</title>
        <authorList>
            <person name="Zhuang W."/>
            <person name="Chen H."/>
            <person name="Varshney R."/>
            <person name="Wang D."/>
            <person name="Ming R."/>
        </authorList>
    </citation>
    <scope>NUCLEOTIDE SEQUENCE [LARGE SCALE GENOMIC DNA]</scope>
    <source>
        <tissue evidence="6">Young leaf</tissue>
    </source>
</reference>
<accession>A0A6B9V9E2</accession>
<dbReference type="SUPFAM" id="SSF52540">
    <property type="entry name" value="P-loop containing nucleoside triphosphate hydrolases"/>
    <property type="match status" value="1"/>
</dbReference>
<dbReference type="AlphaFoldDB" id="A0A6B9V9E2"/>
<keyword evidence="3" id="KW-0067">ATP-binding</keyword>
<name>A0A6B9V9E2_ARAHY</name>
<dbReference type="PANTHER" id="PTHR11638:SF155">
    <property type="entry name" value="CHAPERONE PROTEIN CLPC1, CHLOROPLASTIC-LIKE"/>
    <property type="match status" value="1"/>
</dbReference>
<dbReference type="InterPro" id="IPR018368">
    <property type="entry name" value="ClpA/B_CS1"/>
</dbReference>
<dbReference type="Gene3D" id="3.40.50.300">
    <property type="entry name" value="P-loop containing nucleotide triphosphate hydrolases"/>
    <property type="match status" value="1"/>
</dbReference>
<dbReference type="InterPro" id="IPR050130">
    <property type="entry name" value="ClpA_ClpB"/>
</dbReference>
<feature type="compositionally biased region" description="Basic and acidic residues" evidence="4">
    <location>
        <begin position="92"/>
        <end position="102"/>
    </location>
</feature>
<evidence type="ECO:0000256" key="4">
    <source>
        <dbReference type="SAM" id="MobiDB-lite"/>
    </source>
</evidence>
<feature type="region of interest" description="Disordered" evidence="4">
    <location>
        <begin position="143"/>
        <end position="164"/>
    </location>
</feature>
<organism evidence="6 7">
    <name type="scientific">Arachis hypogaea</name>
    <name type="common">Peanut</name>
    <dbReference type="NCBI Taxonomy" id="3818"/>
    <lineage>
        <taxon>Eukaryota</taxon>
        <taxon>Viridiplantae</taxon>
        <taxon>Streptophyta</taxon>
        <taxon>Embryophyta</taxon>
        <taxon>Tracheophyta</taxon>
        <taxon>Spermatophyta</taxon>
        <taxon>Magnoliopsida</taxon>
        <taxon>eudicotyledons</taxon>
        <taxon>Gunneridae</taxon>
        <taxon>Pentapetalae</taxon>
        <taxon>rosids</taxon>
        <taxon>fabids</taxon>
        <taxon>Fabales</taxon>
        <taxon>Fabaceae</taxon>
        <taxon>Papilionoideae</taxon>
        <taxon>50 kb inversion clade</taxon>
        <taxon>dalbergioids sensu lato</taxon>
        <taxon>Dalbergieae</taxon>
        <taxon>Pterocarpus clade</taxon>
        <taxon>Arachis</taxon>
    </lineage>
</organism>
<dbReference type="CDD" id="cd00009">
    <property type="entry name" value="AAA"/>
    <property type="match status" value="1"/>
</dbReference>
<dbReference type="InterPro" id="IPR025697">
    <property type="entry name" value="CLU_dom"/>
</dbReference>
<feature type="domain" description="Clu" evidence="5">
    <location>
        <begin position="318"/>
        <end position="370"/>
    </location>
</feature>
<feature type="region of interest" description="Disordered" evidence="4">
    <location>
        <begin position="92"/>
        <end position="127"/>
    </location>
</feature>
<dbReference type="PANTHER" id="PTHR11638">
    <property type="entry name" value="ATP-DEPENDENT CLP PROTEASE"/>
    <property type="match status" value="1"/>
</dbReference>
<evidence type="ECO:0000313" key="6">
    <source>
        <dbReference type="EMBL" id="QHN77993.1"/>
    </source>
</evidence>
<dbReference type="EMBL" id="CP031001">
    <property type="protein sequence ID" value="QHN77993.1"/>
    <property type="molecule type" value="Genomic_DNA"/>
</dbReference>
<evidence type="ECO:0000256" key="3">
    <source>
        <dbReference type="ARBA" id="ARBA00022840"/>
    </source>
</evidence>
<proteinExistence type="predicted"/>